<dbReference type="Pfam" id="PF13432">
    <property type="entry name" value="TPR_16"/>
    <property type="match status" value="1"/>
</dbReference>
<feature type="region of interest" description="Disordered" evidence="4">
    <location>
        <begin position="1"/>
        <end position="35"/>
    </location>
</feature>
<evidence type="ECO:0000313" key="6">
    <source>
        <dbReference type="Proteomes" id="UP000035268"/>
    </source>
</evidence>
<dbReference type="SUPFAM" id="SSF48452">
    <property type="entry name" value="TPR-like"/>
    <property type="match status" value="3"/>
</dbReference>
<dbReference type="EMBL" id="CP010904">
    <property type="protein sequence ID" value="AKJ63455.1"/>
    <property type="molecule type" value="Genomic_DNA"/>
</dbReference>
<feature type="repeat" description="TPR" evidence="3">
    <location>
        <begin position="323"/>
        <end position="356"/>
    </location>
</feature>
<keyword evidence="6" id="KW-1185">Reference proteome</keyword>
<feature type="repeat" description="TPR" evidence="3">
    <location>
        <begin position="577"/>
        <end position="610"/>
    </location>
</feature>
<organism evidence="5 6">
    <name type="scientific">Kiritimatiella glycovorans</name>
    <dbReference type="NCBI Taxonomy" id="1307763"/>
    <lineage>
        <taxon>Bacteria</taxon>
        <taxon>Pseudomonadati</taxon>
        <taxon>Kiritimatiellota</taxon>
        <taxon>Kiritimatiellia</taxon>
        <taxon>Kiritimatiellales</taxon>
        <taxon>Kiritimatiellaceae</taxon>
        <taxon>Kiritimatiella</taxon>
    </lineage>
</organism>
<evidence type="ECO:0000256" key="3">
    <source>
        <dbReference type="PROSITE-ProRule" id="PRU00339"/>
    </source>
</evidence>
<proteinExistence type="predicted"/>
<keyword evidence="1" id="KW-0677">Repeat</keyword>
<dbReference type="KEGG" id="vbl:L21SP4_00171"/>
<dbReference type="Pfam" id="PF14559">
    <property type="entry name" value="TPR_19"/>
    <property type="match status" value="1"/>
</dbReference>
<reference evidence="6" key="1">
    <citation type="submission" date="2015-02" db="EMBL/GenBank/DDBJ databases">
        <title>Description and complete genome sequence of the first cultured representative of the subdivision 5 of the Verrucomicrobia phylum.</title>
        <authorList>
            <person name="Spring S."/>
            <person name="Bunk B."/>
            <person name="Sproer C."/>
            <person name="Klenk H.-P."/>
        </authorList>
    </citation>
    <scope>NUCLEOTIDE SEQUENCE [LARGE SCALE GENOMIC DNA]</scope>
    <source>
        <strain evidence="6">L21-Fru-AB</strain>
    </source>
</reference>
<feature type="compositionally biased region" description="Basic and acidic residues" evidence="4">
    <location>
        <begin position="1"/>
        <end position="26"/>
    </location>
</feature>
<sequence length="658" mass="73761">MAQKKDVEAQKAETASRRPAQEEVIRTRSPHGTPSLRRRRALFTGSAAVLSGAALLLAAGCRTPAPETDRTGAVGFFGEALLHDWQGETDAALQAYRRTVDRDPTAAEAWERMFALHLRAGDLEQAADTAREYLRHTSDSPRPRILLAEALEAGGEREEALASLREAVHQFPSDPAPFRRLIAMHAAAGNWERATRWIDLAFESLDSPPADFYELRSTARIGGAAEEEDAAIKKAARASLEDLAEGLERYPRNPGLHIRRGETLLLLQSREEAAAAFERALEYGDERPEIRARLISIHLGMKRWDAAAEAARPLAERGDTRAADWWVLAGLGALQEGAAEQAAEILRDALALDPEHINAHVALGHAEAARERFAEAERNFAAARRALTSRDPGQATPELDRVYAFALMMQDKTERAADVLADIIRRDRASELGALLDYCLARNETPCRKQLGILLDTLEERFPDNPYPPFYRGYFRYRIEDFETAASAFERVTKLTRDKETEDTLLTAFFHYLYGSARERTGEADAAARLLRRAIDQDPEFAEAYNYLAYMWAEDGVHLDRALELAQKALKLEKDNGAYIDTLGWIYYRQGRYERAREQLERAARLMPDDPTILEHLGDALLKLDEPQLAVEYYLQAHRIDPGNASLLEKLRAQGIDP</sequence>
<protein>
    <submittedName>
        <fullName evidence="5">Tetratricopeptide repeat protein</fullName>
    </submittedName>
</protein>
<gene>
    <name evidence="5" type="ORF">L21SP4_00171</name>
</gene>
<dbReference type="OrthoDB" id="9766710at2"/>
<dbReference type="Gene3D" id="1.25.40.10">
    <property type="entry name" value="Tetratricopeptide repeat domain"/>
    <property type="match status" value="4"/>
</dbReference>
<dbReference type="Pfam" id="PF13428">
    <property type="entry name" value="TPR_14"/>
    <property type="match status" value="1"/>
</dbReference>
<evidence type="ECO:0000256" key="4">
    <source>
        <dbReference type="SAM" id="MobiDB-lite"/>
    </source>
</evidence>
<dbReference type="PANTHER" id="PTHR45586">
    <property type="entry name" value="TPR REPEAT-CONTAINING PROTEIN PA4667"/>
    <property type="match status" value="1"/>
</dbReference>
<dbReference type="PANTHER" id="PTHR45586:SF1">
    <property type="entry name" value="LIPOPOLYSACCHARIDE ASSEMBLY PROTEIN B"/>
    <property type="match status" value="1"/>
</dbReference>
<feature type="repeat" description="TPR" evidence="3">
    <location>
        <begin position="508"/>
        <end position="541"/>
    </location>
</feature>
<accession>A0A0G3EF98</accession>
<dbReference type="InterPro" id="IPR051012">
    <property type="entry name" value="CellSynth/LPSAsmb/PSIAsmb"/>
</dbReference>
<dbReference type="PROSITE" id="PS50005">
    <property type="entry name" value="TPR"/>
    <property type="match status" value="4"/>
</dbReference>
<dbReference type="SMART" id="SM00028">
    <property type="entry name" value="TPR"/>
    <property type="match status" value="10"/>
</dbReference>
<dbReference type="Proteomes" id="UP000035268">
    <property type="component" value="Chromosome"/>
</dbReference>
<dbReference type="InterPro" id="IPR011990">
    <property type="entry name" value="TPR-like_helical_dom_sf"/>
</dbReference>
<name>A0A0G3EF98_9BACT</name>
<feature type="repeat" description="TPR" evidence="3">
    <location>
        <begin position="611"/>
        <end position="644"/>
    </location>
</feature>
<evidence type="ECO:0000256" key="1">
    <source>
        <dbReference type="ARBA" id="ARBA00022737"/>
    </source>
</evidence>
<keyword evidence="2 3" id="KW-0802">TPR repeat</keyword>
<evidence type="ECO:0000313" key="5">
    <source>
        <dbReference type="EMBL" id="AKJ63455.1"/>
    </source>
</evidence>
<dbReference type="AlphaFoldDB" id="A0A0G3EF98"/>
<evidence type="ECO:0000256" key="2">
    <source>
        <dbReference type="ARBA" id="ARBA00022803"/>
    </source>
</evidence>
<reference evidence="5 6" key="2">
    <citation type="journal article" date="2016" name="ISME J.">
        <title>Characterization of the first cultured representative of Verrucomicrobia subdivision 5 indicates the proposal of a novel phylum.</title>
        <authorList>
            <person name="Spring S."/>
            <person name="Bunk B."/>
            <person name="Sproer C."/>
            <person name="Schumann P."/>
            <person name="Rohde M."/>
            <person name="Tindall B.J."/>
            <person name="Klenk H.P."/>
        </authorList>
    </citation>
    <scope>NUCLEOTIDE SEQUENCE [LARGE SCALE GENOMIC DNA]</scope>
    <source>
        <strain evidence="5 6">L21-Fru-AB</strain>
    </source>
</reference>
<dbReference type="InterPro" id="IPR019734">
    <property type="entry name" value="TPR_rpt"/>
</dbReference>
<dbReference type="STRING" id="1307763.L21SP4_00171"/>